<dbReference type="Gene3D" id="3.60.10.10">
    <property type="entry name" value="Endonuclease/exonuclease/phosphatase"/>
    <property type="match status" value="1"/>
</dbReference>
<dbReference type="SUPFAM" id="SSF53098">
    <property type="entry name" value="Ribonuclease H-like"/>
    <property type="match status" value="1"/>
</dbReference>
<dbReference type="PANTHER" id="PTHR33116:SF86">
    <property type="entry name" value="REVERSE TRANSCRIPTASE DOMAIN-CONTAINING PROTEIN"/>
    <property type="match status" value="1"/>
</dbReference>
<dbReference type="InterPro" id="IPR000477">
    <property type="entry name" value="RT_dom"/>
</dbReference>
<dbReference type="SUPFAM" id="SSF56672">
    <property type="entry name" value="DNA/RNA polymerases"/>
    <property type="match status" value="1"/>
</dbReference>
<dbReference type="InterPro" id="IPR002156">
    <property type="entry name" value="RNaseH_domain"/>
</dbReference>
<evidence type="ECO:0000313" key="3">
    <source>
        <dbReference type="EMBL" id="SPD07580.1"/>
    </source>
</evidence>
<dbReference type="Pfam" id="PF14392">
    <property type="entry name" value="zf-CCHC_4"/>
    <property type="match status" value="1"/>
</dbReference>
<dbReference type="Pfam" id="PF13456">
    <property type="entry name" value="RVT_3"/>
    <property type="match status" value="1"/>
</dbReference>
<reference evidence="3" key="1">
    <citation type="submission" date="2018-02" db="EMBL/GenBank/DDBJ databases">
        <authorList>
            <person name="Cohen D.B."/>
            <person name="Kent A.D."/>
        </authorList>
    </citation>
    <scope>NUCLEOTIDE SEQUENCE</scope>
</reference>
<feature type="region of interest" description="Disordered" evidence="1">
    <location>
        <begin position="315"/>
        <end position="359"/>
    </location>
</feature>
<evidence type="ECO:0000259" key="2">
    <source>
        <dbReference type="PROSITE" id="PS50878"/>
    </source>
</evidence>
<dbReference type="CDD" id="cd01650">
    <property type="entry name" value="RT_nLTR_like"/>
    <property type="match status" value="1"/>
</dbReference>
<feature type="domain" description="Reverse transcriptase" evidence="2">
    <location>
        <begin position="851"/>
        <end position="1118"/>
    </location>
</feature>
<dbReference type="InterPro" id="IPR025558">
    <property type="entry name" value="DUF4283"/>
</dbReference>
<sequence>MRERERIPDLPIWRLEFGRAVRRAVTASDECGGRRGGVPCVSGSQRLRHCVRRAQRVGRGGGSAAPPSVRIYWLIVVDRWFQAITMSSQPLVPTSGEGIGTPESDFHSQADNRLHLPINQTIPTAHEFTLIGKILSFRNFSSFLVQEMVSKAWNLRGTIKVSTVDKNHFVFSFESATDLHYAYSKRPWTLKGAHLILREWQPHLSWDEIDFTTSTFWVQVHGLPSAWLLEDNIKQISAKVGKVVKVDFVEGDRVHWRRFIRLPVEVDISKPLIPGVFLPRPGLNDLWISLKYEKLPEVCFSCGILGHDENTLTPLDIYDKPGDSDFSSTDDEPERSQGASVQATPPPSQQDDAEKKALRAECSARRHITVEETNPNLVAHQFEASTTTSNPTASEIQNPIYSKPSPYPYPSPKQPVSDMQHPDIIFYPNEPNPNPGTNSKPQPANKPKQKPKMDYSLIEGSLPPRHTNPNVESPIRDEHGLSLGNLGPASGAQSEPFSGPPHTNEIENHLETLDESSPVLRVIENPVVNDGGENMAVLEAHKHQRIMGSKRFAPPKEKKTSKKETKLDNLQMDHLRRNLGFQKGFFVSRVGQGGGLALLWHSDLEVLIEGSSNSHIDALIKNTMSRSTWRFTGFYGQPVTHRIWEFWDLLHDLGQGCTIPWVCCCGDFNEILYNSDKDGSSARPPRQMILFANALEDCGLTTLPYVGPKFTWQRTYGLRGCVKERLDRCVANKASFDLFPQAFVDHLSASVSDHAPICLALRQKIRRQQRRGLVDDLGNWQSNAKSISTTAINYFESLFTSSTPNLDDLDSVLDSVPTRVTPDMNSVLDQSFSEEEIRTALSQMSPLKAPGPDGLPPDPSALNHTYITLIPKKNDPLCMADYRPISLCNVVYKLVAKTLANRLKKILPLIISENQSAFIPGRLIVDNVLVAYEALHHMKNWRGGKEGLLALKLDISKAYDRVEWIFLEHIMRKLGFSNQWIKIVLSCVSTVSYSILINGEPKGRIIPSRGLRQGDPLSPYLFILCAKGLSSLIQAATNENFLHGVVVARGAPKISHLFFADDSLLFYRLALLLGVPSYQNIEKYLGLPSMVGRLKYKAFADLKAKVEKRVKGWKESFLSQGGREVLIKAVAQAIPTYTMNCFKLPNSLCNDISGLIRRFWWGQRNLEKKIHWVSWEKLCCSKFKGGLGFRDLKAFNLALLAKQGWRLLTDHQSLFAKVFKARYFPRSQFWDAPIRSYDSFAWKSIAASRNLLKNGANWRMGNGSSICIRGDRWMPDQFSPKIISPISSLSPNAKVEELLDPTTHLWNRGLLNSIFLPWEADQISRIPLSPLLPPDLLYWSRNKSGLFSVRSAYHLACDLKTPSSRGESSRGAVMEKFWKQLWHLNLPRKIKLFLWRSCRNSLPIGQNLIKRNIQISPLCTICGLELEIATHNLWCCQYAQKVWSVSPVSHLTQNLHGASDLDIFWDLSSRANEEFVIISIFAWFIWAQRNRAWACGVVMMPSFLAQKAVDFFIELSQVARVPDPPMFPPPRRSAHWLFPRQNWVKINMDGAVFEDINKIGVGVVIRNDKGYFLAALSSLENWGSSPEDAEAIAATKAISFAASICPFDVILEGDSLNLMRALKDVNPNLYRIGHLIDYVKSESSLFRSVEFSFTPRAGNSVAHCLAHYSKGLHSSLVWIEEPPDFICNALSVDSVMASFS</sequence>
<feature type="region of interest" description="Disordered" evidence="1">
    <location>
        <begin position="385"/>
        <end position="505"/>
    </location>
</feature>
<dbReference type="EMBL" id="OIVN01002934">
    <property type="protein sequence ID" value="SPD07580.1"/>
    <property type="molecule type" value="Genomic_DNA"/>
</dbReference>
<dbReference type="InterPro" id="IPR036397">
    <property type="entry name" value="RNaseH_sf"/>
</dbReference>
<dbReference type="GO" id="GO:0004523">
    <property type="term" value="F:RNA-DNA hybrid ribonuclease activity"/>
    <property type="evidence" value="ECO:0007669"/>
    <property type="project" value="InterPro"/>
</dbReference>
<dbReference type="Gene3D" id="3.30.420.10">
    <property type="entry name" value="Ribonuclease H-like superfamily/Ribonuclease H"/>
    <property type="match status" value="1"/>
</dbReference>
<dbReference type="Pfam" id="PF13966">
    <property type="entry name" value="zf-RVT"/>
    <property type="match status" value="1"/>
</dbReference>
<evidence type="ECO:0000256" key="1">
    <source>
        <dbReference type="SAM" id="MobiDB-lite"/>
    </source>
</evidence>
<feature type="compositionally biased region" description="Polar residues" evidence="1">
    <location>
        <begin position="385"/>
        <end position="400"/>
    </location>
</feature>
<name>A0A2N9H7G2_FAGSY</name>
<dbReference type="InterPro" id="IPR026960">
    <property type="entry name" value="RVT-Znf"/>
</dbReference>
<protein>
    <recommendedName>
        <fullName evidence="2">Reverse transcriptase domain-containing protein</fullName>
    </recommendedName>
</protein>
<dbReference type="InterPro" id="IPR043502">
    <property type="entry name" value="DNA/RNA_pol_sf"/>
</dbReference>
<dbReference type="PROSITE" id="PS50878">
    <property type="entry name" value="RT_POL"/>
    <property type="match status" value="1"/>
</dbReference>
<dbReference type="CDD" id="cd06222">
    <property type="entry name" value="RNase_H_like"/>
    <property type="match status" value="1"/>
</dbReference>
<dbReference type="SUPFAM" id="SSF56219">
    <property type="entry name" value="DNase I-like"/>
    <property type="match status" value="1"/>
</dbReference>
<dbReference type="InterPro" id="IPR012337">
    <property type="entry name" value="RNaseH-like_sf"/>
</dbReference>
<gene>
    <name evidence="3" type="ORF">FSB_LOCUS35462</name>
</gene>
<dbReference type="GO" id="GO:0003676">
    <property type="term" value="F:nucleic acid binding"/>
    <property type="evidence" value="ECO:0007669"/>
    <property type="project" value="InterPro"/>
</dbReference>
<dbReference type="InterPro" id="IPR025836">
    <property type="entry name" value="Zn_knuckle_CX2CX4HX4C"/>
</dbReference>
<proteinExistence type="predicted"/>
<dbReference type="PANTHER" id="PTHR33116">
    <property type="entry name" value="REVERSE TRANSCRIPTASE ZINC-BINDING DOMAIN-CONTAINING PROTEIN-RELATED-RELATED"/>
    <property type="match status" value="1"/>
</dbReference>
<dbReference type="Pfam" id="PF14111">
    <property type="entry name" value="DUF4283"/>
    <property type="match status" value="1"/>
</dbReference>
<organism evidence="3">
    <name type="scientific">Fagus sylvatica</name>
    <name type="common">Beechnut</name>
    <dbReference type="NCBI Taxonomy" id="28930"/>
    <lineage>
        <taxon>Eukaryota</taxon>
        <taxon>Viridiplantae</taxon>
        <taxon>Streptophyta</taxon>
        <taxon>Embryophyta</taxon>
        <taxon>Tracheophyta</taxon>
        <taxon>Spermatophyta</taxon>
        <taxon>Magnoliopsida</taxon>
        <taxon>eudicotyledons</taxon>
        <taxon>Gunneridae</taxon>
        <taxon>Pentapetalae</taxon>
        <taxon>rosids</taxon>
        <taxon>fabids</taxon>
        <taxon>Fagales</taxon>
        <taxon>Fagaceae</taxon>
        <taxon>Fagus</taxon>
    </lineage>
</organism>
<dbReference type="InterPro" id="IPR036691">
    <property type="entry name" value="Endo/exonu/phosph_ase_sf"/>
</dbReference>
<dbReference type="InterPro" id="IPR044730">
    <property type="entry name" value="RNase_H-like_dom_plant"/>
</dbReference>
<accession>A0A2N9H7G2</accession>
<dbReference type="Pfam" id="PF00078">
    <property type="entry name" value="RVT_1"/>
    <property type="match status" value="1"/>
</dbReference>